<protein>
    <recommendedName>
        <fullName evidence="4">Ferric reductase like transmembrane component</fullName>
    </recommendedName>
</protein>
<feature type="transmembrane region" description="Helical" evidence="1">
    <location>
        <begin position="12"/>
        <end position="31"/>
    </location>
</feature>
<organism evidence="2 3">
    <name type="scientific">Gimesia aquarii</name>
    <dbReference type="NCBI Taxonomy" id="2527964"/>
    <lineage>
        <taxon>Bacteria</taxon>
        <taxon>Pseudomonadati</taxon>
        <taxon>Planctomycetota</taxon>
        <taxon>Planctomycetia</taxon>
        <taxon>Planctomycetales</taxon>
        <taxon>Planctomycetaceae</taxon>
        <taxon>Gimesia</taxon>
    </lineage>
</organism>
<proteinExistence type="predicted"/>
<feature type="transmembrane region" description="Helical" evidence="1">
    <location>
        <begin position="68"/>
        <end position="90"/>
    </location>
</feature>
<dbReference type="RefSeq" id="WP_144986115.1">
    <property type="nucleotide sequence ID" value="NZ_CP037920.1"/>
</dbReference>
<evidence type="ECO:0000256" key="1">
    <source>
        <dbReference type="SAM" id="Phobius"/>
    </source>
</evidence>
<feature type="transmembrane region" description="Helical" evidence="1">
    <location>
        <begin position="243"/>
        <end position="271"/>
    </location>
</feature>
<keyword evidence="1" id="KW-0812">Transmembrane</keyword>
<evidence type="ECO:0000313" key="2">
    <source>
        <dbReference type="EMBL" id="QDT97823.1"/>
    </source>
</evidence>
<feature type="transmembrane region" description="Helical" evidence="1">
    <location>
        <begin position="37"/>
        <end position="56"/>
    </location>
</feature>
<gene>
    <name evidence="2" type="ORF">V144x_33050</name>
</gene>
<dbReference type="AlphaFoldDB" id="A0A517VXT5"/>
<dbReference type="Proteomes" id="UP000318704">
    <property type="component" value="Chromosome"/>
</dbReference>
<name>A0A517VXT5_9PLAN</name>
<dbReference type="EMBL" id="CP037920">
    <property type="protein sequence ID" value="QDT97823.1"/>
    <property type="molecule type" value="Genomic_DNA"/>
</dbReference>
<keyword evidence="1" id="KW-0472">Membrane</keyword>
<accession>A0A517VXT5</accession>
<feature type="transmembrane region" description="Helical" evidence="1">
    <location>
        <begin position="102"/>
        <end position="121"/>
    </location>
</feature>
<reference evidence="2 3" key="1">
    <citation type="submission" date="2019-03" db="EMBL/GenBank/DDBJ databases">
        <title>Deep-cultivation of Planctomycetes and their phenomic and genomic characterization uncovers novel biology.</title>
        <authorList>
            <person name="Wiegand S."/>
            <person name="Jogler M."/>
            <person name="Boedeker C."/>
            <person name="Pinto D."/>
            <person name="Vollmers J."/>
            <person name="Rivas-Marin E."/>
            <person name="Kohn T."/>
            <person name="Peeters S.H."/>
            <person name="Heuer A."/>
            <person name="Rast P."/>
            <person name="Oberbeckmann S."/>
            <person name="Bunk B."/>
            <person name="Jeske O."/>
            <person name="Meyerdierks A."/>
            <person name="Storesund J.E."/>
            <person name="Kallscheuer N."/>
            <person name="Luecker S."/>
            <person name="Lage O.M."/>
            <person name="Pohl T."/>
            <person name="Merkel B.J."/>
            <person name="Hornburger P."/>
            <person name="Mueller R.-W."/>
            <person name="Bruemmer F."/>
            <person name="Labrenz M."/>
            <person name="Spormann A.M."/>
            <person name="Op den Camp H."/>
            <person name="Overmann J."/>
            <person name="Amann R."/>
            <person name="Jetten M.S.M."/>
            <person name="Mascher T."/>
            <person name="Medema M.H."/>
            <person name="Devos D.P."/>
            <person name="Kaster A.-K."/>
            <person name="Ovreas L."/>
            <person name="Rohde M."/>
            <person name="Galperin M.Y."/>
            <person name="Jogler C."/>
        </authorList>
    </citation>
    <scope>NUCLEOTIDE SEQUENCE [LARGE SCALE GENOMIC DNA]</scope>
    <source>
        <strain evidence="2 3">V144</strain>
    </source>
</reference>
<dbReference type="KEGG" id="gaw:V144x_33050"/>
<sequence>MRNLLFQQRFTVAAFAILSLLMIAGYSLFSITLSKTSFASGTMLLICIFILASYQLRKTFSFLSIGSTSAWLQFHIFIGLFSCLLFALHIKFRIPNGFFETLLFFSYLTVFLSGVIGWFLSRSVPYRLSSRGEEVIFERIPIHRRNILDKVESLVFDNQDSAASKAIPDFYQKHLQAFFAGPSNLMRHILHSERHRHHLSQKITAMKPFLNEQEQITMQQIVELIQQKDDLDYQYALQALLKLWLFVHVPLTYSLILFALFHTIAVCAFASTSG</sequence>
<evidence type="ECO:0008006" key="4">
    <source>
        <dbReference type="Google" id="ProtNLM"/>
    </source>
</evidence>
<evidence type="ECO:0000313" key="3">
    <source>
        <dbReference type="Proteomes" id="UP000318704"/>
    </source>
</evidence>
<keyword evidence="1" id="KW-1133">Transmembrane helix</keyword>